<gene>
    <name evidence="5" type="ORF">EVA_02344</name>
</gene>
<protein>
    <submittedName>
        <fullName evidence="5">S-adenosylmethionine:tRNA ribosyltransferase-isomerase</fullName>
    </submittedName>
</protein>
<proteinExistence type="predicted"/>
<dbReference type="Pfam" id="PF02547">
    <property type="entry name" value="Queuosine_synth"/>
    <property type="match status" value="1"/>
</dbReference>
<accession>J9D9Q1</accession>
<dbReference type="InterPro" id="IPR003699">
    <property type="entry name" value="QueA"/>
</dbReference>
<keyword evidence="3" id="KW-0949">S-adenosyl-L-methionine</keyword>
<evidence type="ECO:0000313" key="5">
    <source>
        <dbReference type="EMBL" id="EJX09546.1"/>
    </source>
</evidence>
<evidence type="ECO:0000256" key="3">
    <source>
        <dbReference type="ARBA" id="ARBA00022691"/>
    </source>
</evidence>
<keyword evidence="2 5" id="KW-0808">Transferase</keyword>
<keyword evidence="1" id="KW-0963">Cytoplasm</keyword>
<dbReference type="Gene3D" id="2.40.10.240">
    <property type="entry name" value="QueA-like"/>
    <property type="match status" value="1"/>
</dbReference>
<name>J9D9Q1_9ZZZZ</name>
<evidence type="ECO:0000256" key="4">
    <source>
        <dbReference type="ARBA" id="ARBA00022785"/>
    </source>
</evidence>
<dbReference type="SUPFAM" id="SSF111337">
    <property type="entry name" value="QueA-like"/>
    <property type="match status" value="1"/>
</dbReference>
<comment type="caution">
    <text evidence="5">The sequence shown here is derived from an EMBL/GenBank/DDBJ whole genome shotgun (WGS) entry which is preliminary data.</text>
</comment>
<dbReference type="PANTHER" id="PTHR30307:SF0">
    <property type="entry name" value="S-ADENOSYLMETHIONINE:TRNA RIBOSYLTRANSFERASE-ISOMERASE"/>
    <property type="match status" value="1"/>
</dbReference>
<dbReference type="Gene3D" id="3.40.1780.10">
    <property type="entry name" value="QueA-like"/>
    <property type="match status" value="1"/>
</dbReference>
<dbReference type="EMBL" id="AMCI01000367">
    <property type="protein sequence ID" value="EJX09546.1"/>
    <property type="molecule type" value="Genomic_DNA"/>
</dbReference>
<keyword evidence="5" id="KW-0413">Isomerase</keyword>
<reference evidence="5" key="1">
    <citation type="journal article" date="2012" name="PLoS ONE">
        <title>Gene sets for utilization of primary and secondary nutrition supplies in the distal gut of endangered iberian lynx.</title>
        <authorList>
            <person name="Alcaide M."/>
            <person name="Messina E."/>
            <person name="Richter M."/>
            <person name="Bargiela R."/>
            <person name="Peplies J."/>
            <person name="Huws S.A."/>
            <person name="Newbold C.J."/>
            <person name="Golyshin P.N."/>
            <person name="Simon M.A."/>
            <person name="Lopez G."/>
            <person name="Yakimov M.M."/>
            <person name="Ferrer M."/>
        </authorList>
    </citation>
    <scope>NUCLEOTIDE SEQUENCE</scope>
</reference>
<dbReference type="InterPro" id="IPR042119">
    <property type="entry name" value="QueA_dom2"/>
</dbReference>
<dbReference type="PANTHER" id="PTHR30307">
    <property type="entry name" value="S-ADENOSYLMETHIONINE:TRNA RIBOSYLTRANSFERASE-ISOMERASE"/>
    <property type="match status" value="1"/>
</dbReference>
<evidence type="ECO:0000256" key="2">
    <source>
        <dbReference type="ARBA" id="ARBA00022679"/>
    </source>
</evidence>
<sequence>MYFCTIQKILIYNRSFLLAGSGKGGVARKLMIKDPKHINIADYNYPLPEECIAKYPKAVRDESKLLVYRHGEIGEDTFKNIASYLPEGALMVFNNTKVIQARLHFHKSTGALIEVFCLEPHTPLDYQLNFSSTRRVTWTCLVGNLKKWKEGKLERILTVRGQELTLTAERGGMSGTGHEITFDWGDDTVTFAEVLEAIGELPIPPYLNRDTEPCDLQTYQTVYGKIKGSVAAPTAGLHFTERVLQAIDARGIERNEVTLHVGAGTFKPVKSEEIGGHTMHAEWIAVKRESIERLLAHNGECIAVGTTSVRTLESLYYIGVMIHEHLEATPDELHVPQWLPYEYAAAPGEKLSTVEALQEILNYLDRNQMPVLHTATQIIIAPGYEYHVVRRIVTNFHQPQSTLLLLVSAFIGTAWRRIYDYALGHDFRFLSYGDSSLLEP</sequence>
<dbReference type="InterPro" id="IPR036100">
    <property type="entry name" value="QueA_sf"/>
</dbReference>
<dbReference type="GO" id="GO:0008616">
    <property type="term" value="P:tRNA queuosine(34) biosynthetic process"/>
    <property type="evidence" value="ECO:0007669"/>
    <property type="project" value="UniProtKB-KW"/>
</dbReference>
<dbReference type="GO" id="GO:0051075">
    <property type="term" value="F:S-adenosylmethionine:tRNA ribosyltransferase-isomerase activity"/>
    <property type="evidence" value="ECO:0007669"/>
    <property type="project" value="TreeGrafter"/>
</dbReference>
<dbReference type="FunFam" id="3.40.1780.10:FF:000005">
    <property type="entry name" value="S-adenosylmethionine:tRNA ribosyltransferase-isomerase"/>
    <property type="match status" value="1"/>
</dbReference>
<dbReference type="InterPro" id="IPR042118">
    <property type="entry name" value="QueA_dom1"/>
</dbReference>
<organism evidence="5">
    <name type="scientific">gut metagenome</name>
    <dbReference type="NCBI Taxonomy" id="749906"/>
    <lineage>
        <taxon>unclassified sequences</taxon>
        <taxon>metagenomes</taxon>
        <taxon>organismal metagenomes</taxon>
    </lineage>
</organism>
<evidence type="ECO:0000256" key="1">
    <source>
        <dbReference type="ARBA" id="ARBA00022490"/>
    </source>
</evidence>
<keyword evidence="4" id="KW-0671">Queuosine biosynthesis</keyword>
<dbReference type="AlphaFoldDB" id="J9D9Q1"/>